<proteinExistence type="inferred from homology"/>
<dbReference type="AlphaFoldDB" id="A0A0N5AZD6"/>
<organism evidence="15 16">
    <name type="scientific">Syphacia muris</name>
    <dbReference type="NCBI Taxonomy" id="451379"/>
    <lineage>
        <taxon>Eukaryota</taxon>
        <taxon>Metazoa</taxon>
        <taxon>Ecdysozoa</taxon>
        <taxon>Nematoda</taxon>
        <taxon>Chromadorea</taxon>
        <taxon>Rhabditida</taxon>
        <taxon>Spirurina</taxon>
        <taxon>Oxyuridomorpha</taxon>
        <taxon>Oxyuroidea</taxon>
        <taxon>Oxyuridae</taxon>
        <taxon>Syphacia</taxon>
    </lineage>
</organism>
<dbReference type="InterPro" id="IPR016193">
    <property type="entry name" value="Cytidine_deaminase-like"/>
</dbReference>
<keyword evidence="5" id="KW-0378">Hydrolase</keyword>
<dbReference type="GO" id="GO:0006220">
    <property type="term" value="P:pyrimidine nucleotide metabolic process"/>
    <property type="evidence" value="ECO:0007669"/>
    <property type="project" value="InterPro"/>
</dbReference>
<evidence type="ECO:0000256" key="8">
    <source>
        <dbReference type="ARBA" id="ARBA00038938"/>
    </source>
</evidence>
<keyword evidence="15" id="KW-1185">Reference proteome</keyword>
<dbReference type="GO" id="GO:0004132">
    <property type="term" value="F:dCMP deaminase activity"/>
    <property type="evidence" value="ECO:0007669"/>
    <property type="project" value="UniProtKB-EC"/>
</dbReference>
<feature type="binding site" evidence="13">
    <location>
        <position position="87"/>
    </location>
    <ligand>
        <name>Zn(2+)</name>
        <dbReference type="ChEBI" id="CHEBI:29105"/>
        <note>catalytic</note>
    </ligand>
</feature>
<dbReference type="STRING" id="451379.A0A0N5AZD6"/>
<feature type="domain" description="CMP/dCMP-type deaminase" evidence="14">
    <location>
        <begin position="17"/>
        <end position="142"/>
    </location>
</feature>
<accession>A0A0N5AZD6</accession>
<dbReference type="EC" id="3.5.4.12" evidence="8"/>
<dbReference type="Gene3D" id="3.40.140.10">
    <property type="entry name" value="Cytidine Deaminase, domain 2"/>
    <property type="match status" value="1"/>
</dbReference>
<comment type="function">
    <text evidence="7">Supplies the nucleotide substrate for thymidylate synthetase.</text>
</comment>
<keyword evidence="6 13" id="KW-0862">Zinc</keyword>
<name>A0A0N5AZD6_9BILA</name>
<dbReference type="CDD" id="cd01286">
    <property type="entry name" value="deoxycytidylate_deaminase"/>
    <property type="match status" value="1"/>
</dbReference>
<dbReference type="InterPro" id="IPR016473">
    <property type="entry name" value="dCMP_deaminase"/>
</dbReference>
<evidence type="ECO:0000256" key="3">
    <source>
        <dbReference type="ARBA" id="ARBA00022723"/>
    </source>
</evidence>
<dbReference type="FunFam" id="3.40.140.10:FF:000021">
    <property type="entry name" value="Deoxycytidylate deaminase"/>
    <property type="match status" value="1"/>
</dbReference>
<evidence type="ECO:0000256" key="4">
    <source>
        <dbReference type="ARBA" id="ARBA00022727"/>
    </source>
</evidence>
<evidence type="ECO:0000313" key="16">
    <source>
        <dbReference type="WBParaSite" id="SMUV_0001036001-mRNA-1"/>
    </source>
</evidence>
<comment type="cofactor">
    <cofactor evidence="1 13">
        <name>Zn(2+)</name>
        <dbReference type="ChEBI" id="CHEBI:29105"/>
    </cofactor>
</comment>
<feature type="active site" description="Proton donor" evidence="12">
    <location>
        <position position="89"/>
    </location>
</feature>
<keyword evidence="3 13" id="KW-0479">Metal-binding</keyword>
<comment type="similarity">
    <text evidence="2">Belongs to the cytidine and deoxycytidylate deaminase family.</text>
</comment>
<evidence type="ECO:0000256" key="9">
    <source>
        <dbReference type="ARBA" id="ARBA00041763"/>
    </source>
</evidence>
<dbReference type="PROSITE" id="PS51747">
    <property type="entry name" value="CYT_DCMP_DEAMINASES_2"/>
    <property type="match status" value="1"/>
</dbReference>
<dbReference type="WBParaSite" id="SMUV_0001036001-mRNA-1">
    <property type="protein sequence ID" value="SMUV_0001036001-mRNA-1"/>
    <property type="gene ID" value="SMUV_0001036001"/>
</dbReference>
<dbReference type="GO" id="GO:0008270">
    <property type="term" value="F:zinc ion binding"/>
    <property type="evidence" value="ECO:0007669"/>
    <property type="project" value="InterPro"/>
</dbReference>
<evidence type="ECO:0000256" key="10">
    <source>
        <dbReference type="ARBA" id="ARBA00052978"/>
    </source>
</evidence>
<evidence type="ECO:0000256" key="12">
    <source>
        <dbReference type="PIRSR" id="PIRSR006019-1"/>
    </source>
</evidence>
<dbReference type="GO" id="GO:0005737">
    <property type="term" value="C:cytoplasm"/>
    <property type="evidence" value="ECO:0007669"/>
    <property type="project" value="TreeGrafter"/>
</dbReference>
<evidence type="ECO:0000256" key="13">
    <source>
        <dbReference type="PIRSR" id="PIRSR006019-2"/>
    </source>
</evidence>
<evidence type="ECO:0000256" key="1">
    <source>
        <dbReference type="ARBA" id="ARBA00001947"/>
    </source>
</evidence>
<dbReference type="SUPFAM" id="SSF53927">
    <property type="entry name" value="Cytidine deaminase-like"/>
    <property type="match status" value="1"/>
</dbReference>
<dbReference type="InterPro" id="IPR015517">
    <property type="entry name" value="dCMP_deaminase-rel"/>
</dbReference>
<dbReference type="Proteomes" id="UP000046393">
    <property type="component" value="Unplaced"/>
</dbReference>
<dbReference type="PIRSF" id="PIRSF006019">
    <property type="entry name" value="dCMP_deaminase"/>
    <property type="match status" value="1"/>
</dbReference>
<evidence type="ECO:0000313" key="15">
    <source>
        <dbReference type="Proteomes" id="UP000046393"/>
    </source>
</evidence>
<evidence type="ECO:0000256" key="11">
    <source>
        <dbReference type="ARBA" id="ARBA00071625"/>
    </source>
</evidence>
<dbReference type="InterPro" id="IPR002125">
    <property type="entry name" value="CMP_dCMP_dom"/>
</dbReference>
<feature type="binding site" evidence="13">
    <location>
        <position position="113"/>
    </location>
    <ligand>
        <name>Zn(2+)</name>
        <dbReference type="ChEBI" id="CHEBI:29105"/>
        <note>catalytic</note>
    </ligand>
</feature>
<dbReference type="Pfam" id="PF00383">
    <property type="entry name" value="dCMP_cyt_deam_1"/>
    <property type="match status" value="1"/>
</dbReference>
<evidence type="ECO:0000256" key="7">
    <source>
        <dbReference type="ARBA" id="ARBA00037036"/>
    </source>
</evidence>
<dbReference type="PROSITE" id="PS00903">
    <property type="entry name" value="CYT_DCMP_DEAMINASES_1"/>
    <property type="match status" value="1"/>
</dbReference>
<evidence type="ECO:0000256" key="5">
    <source>
        <dbReference type="ARBA" id="ARBA00022801"/>
    </source>
</evidence>
<dbReference type="InterPro" id="IPR016192">
    <property type="entry name" value="APOBEC/CMP_deaminase_Zn-bd"/>
</dbReference>
<comment type="catalytic activity">
    <reaction evidence="10">
        <text>dCMP + H2O + H(+) = dUMP + NH4(+)</text>
        <dbReference type="Rhea" id="RHEA:22924"/>
        <dbReference type="ChEBI" id="CHEBI:15377"/>
        <dbReference type="ChEBI" id="CHEBI:15378"/>
        <dbReference type="ChEBI" id="CHEBI:28938"/>
        <dbReference type="ChEBI" id="CHEBI:57566"/>
        <dbReference type="ChEBI" id="CHEBI:246422"/>
        <dbReference type="EC" id="3.5.4.12"/>
    </reaction>
</comment>
<evidence type="ECO:0000256" key="6">
    <source>
        <dbReference type="ARBA" id="ARBA00022833"/>
    </source>
</evidence>
<dbReference type="PANTHER" id="PTHR11086">
    <property type="entry name" value="DEOXYCYTIDYLATE DEAMINASE-RELATED"/>
    <property type="match status" value="1"/>
</dbReference>
<evidence type="ECO:0000256" key="2">
    <source>
        <dbReference type="ARBA" id="ARBA00006576"/>
    </source>
</evidence>
<evidence type="ECO:0000259" key="14">
    <source>
        <dbReference type="PROSITE" id="PS51747"/>
    </source>
</evidence>
<dbReference type="GO" id="GO:0009165">
    <property type="term" value="P:nucleotide biosynthetic process"/>
    <property type="evidence" value="ECO:0007669"/>
    <property type="project" value="UniProtKB-KW"/>
</dbReference>
<keyword evidence="4" id="KW-0545">Nucleotide biosynthesis</keyword>
<protein>
    <recommendedName>
        <fullName evidence="11">Probable deoxycytidylate deaminase</fullName>
        <ecNumber evidence="8">3.5.4.12</ecNumber>
    </recommendedName>
    <alternativeName>
        <fullName evidence="9">dCMP deaminase</fullName>
    </alternativeName>
</protein>
<sequence>MLIFSMDVEGKREDYISWEEYFMGVAILAAQRSKDPSTQVGAVIVNTDRRIIATGYNGMPNGCSDDILPWSKTNADPLENKYMYVCHAEMNAVLNRSSESTKNAILYTSLFPCHECAKIIIQVLGFLNVVFISFQQYFTHYL</sequence>
<dbReference type="InterPro" id="IPR035105">
    <property type="entry name" value="Deoxycytidylate_deaminase_dom"/>
</dbReference>
<reference evidence="16" key="1">
    <citation type="submission" date="2017-02" db="UniProtKB">
        <authorList>
            <consortium name="WormBaseParasite"/>
        </authorList>
    </citation>
    <scope>IDENTIFICATION</scope>
</reference>
<dbReference type="PANTHER" id="PTHR11086:SF18">
    <property type="entry name" value="DEOXYCYTIDYLATE DEAMINASE"/>
    <property type="match status" value="1"/>
</dbReference>
<feature type="binding site" evidence="13">
    <location>
        <position position="116"/>
    </location>
    <ligand>
        <name>Zn(2+)</name>
        <dbReference type="ChEBI" id="CHEBI:29105"/>
        <note>catalytic</note>
    </ligand>
</feature>